<evidence type="ECO:0008006" key="3">
    <source>
        <dbReference type="Google" id="ProtNLM"/>
    </source>
</evidence>
<protein>
    <recommendedName>
        <fullName evidence="3">Protein ImuA</fullName>
    </recommendedName>
</protein>
<proteinExistence type="predicted"/>
<accession>A0A1H1QH98</accession>
<organism evidence="1 2">
    <name type="scientific">Friedmanniella luteola</name>
    <dbReference type="NCBI Taxonomy" id="546871"/>
    <lineage>
        <taxon>Bacteria</taxon>
        <taxon>Bacillati</taxon>
        <taxon>Actinomycetota</taxon>
        <taxon>Actinomycetes</taxon>
        <taxon>Propionibacteriales</taxon>
        <taxon>Nocardioidaceae</taxon>
        <taxon>Friedmanniella</taxon>
    </lineage>
</organism>
<reference evidence="1 2" key="1">
    <citation type="submission" date="2016-10" db="EMBL/GenBank/DDBJ databases">
        <authorList>
            <person name="de Groot N.N."/>
        </authorList>
    </citation>
    <scope>NUCLEOTIDE SEQUENCE [LARGE SCALE GENOMIC DNA]</scope>
    <source>
        <strain evidence="1 2">DSM 21741</strain>
    </source>
</reference>
<sequence length="227" mass="23861">MFDYGQVTALPSADRIQELQQRVQRMQGAGVTRTLDSLPALGEVLRLRTGGAYAVDSPSLAMALMAGPSQAGEWCAVVGVPELGLEAAAGFGVALERTIVVPAPGEHWLSVTAGLADVVSVVLVKPSSPVSEHQAERLRARLRQKDAALICWGRWPRSDASVSVLTSSWTGLGQGHGHLQGRSVEVGVRRGGAPERRTSLWLPGVDARVSPAGPAVQRVPLTAVRAG</sequence>
<dbReference type="AlphaFoldDB" id="A0A1H1QH98"/>
<dbReference type="STRING" id="546871.SAMN04488543_1324"/>
<dbReference type="Proteomes" id="UP000199092">
    <property type="component" value="Chromosome I"/>
</dbReference>
<keyword evidence="2" id="KW-1185">Reference proteome</keyword>
<dbReference type="EMBL" id="LT629749">
    <property type="protein sequence ID" value="SDS22830.1"/>
    <property type="molecule type" value="Genomic_DNA"/>
</dbReference>
<name>A0A1H1QH98_9ACTN</name>
<evidence type="ECO:0000313" key="1">
    <source>
        <dbReference type="EMBL" id="SDS22830.1"/>
    </source>
</evidence>
<evidence type="ECO:0000313" key="2">
    <source>
        <dbReference type="Proteomes" id="UP000199092"/>
    </source>
</evidence>
<gene>
    <name evidence="1" type="ORF">SAMN04488543_1324</name>
</gene>